<evidence type="ECO:0000313" key="6">
    <source>
        <dbReference type="EMBL" id="KAB1200096.1"/>
    </source>
</evidence>
<feature type="domain" description="RRM" evidence="5">
    <location>
        <begin position="32"/>
        <end position="92"/>
    </location>
</feature>
<feature type="region of interest" description="Disordered" evidence="4">
    <location>
        <begin position="1"/>
        <end position="21"/>
    </location>
</feature>
<dbReference type="SUPFAM" id="SSF54928">
    <property type="entry name" value="RNA-binding domain, RBD"/>
    <property type="match status" value="1"/>
</dbReference>
<dbReference type="OrthoDB" id="1928326at2759"/>
<gene>
    <name evidence="6" type="ORF">CJ030_MR0G008304</name>
    <name evidence="7" type="ORF">CJ030_MR7G008282</name>
</gene>
<dbReference type="EMBL" id="RXIC02000227">
    <property type="protein sequence ID" value="KAB1200096.1"/>
    <property type="molecule type" value="Genomic_DNA"/>
</dbReference>
<dbReference type="PANTHER" id="PTHR24012">
    <property type="entry name" value="RNA BINDING PROTEIN"/>
    <property type="match status" value="1"/>
</dbReference>
<evidence type="ECO:0000256" key="3">
    <source>
        <dbReference type="PROSITE-ProRule" id="PRU00176"/>
    </source>
</evidence>
<proteinExistence type="predicted"/>
<dbReference type="Proteomes" id="UP000516437">
    <property type="component" value="Chromosome 7"/>
</dbReference>
<reference evidence="6" key="3">
    <citation type="submission" date="2019-09" db="EMBL/GenBank/DDBJ databases">
        <authorList>
            <person name="Gao Z."/>
        </authorList>
    </citation>
    <scope>NUCLEOTIDE SEQUENCE</scope>
    <source>
        <tissue evidence="6">Leaves</tissue>
    </source>
</reference>
<dbReference type="Pfam" id="PF00076">
    <property type="entry name" value="RRM_1"/>
    <property type="match status" value="1"/>
</dbReference>
<evidence type="ECO:0000313" key="8">
    <source>
        <dbReference type="Proteomes" id="UP000516437"/>
    </source>
</evidence>
<dbReference type="InterPro" id="IPR035979">
    <property type="entry name" value="RBD_domain_sf"/>
</dbReference>
<reference evidence="6" key="1">
    <citation type="submission" date="2018-07" db="EMBL/GenBank/DDBJ databases">
        <authorList>
            <person name="Gao Z.-S."/>
            <person name="Jia H.-M."/>
            <person name="Jia H.-J."/>
            <person name="Cai Q.-L."/>
            <person name="Wang Y."/>
            <person name="Zhao H.-B."/>
        </authorList>
    </citation>
    <scope>NUCLEOTIDE SEQUENCE</scope>
    <source>
        <tissue evidence="6">Leaves</tissue>
    </source>
</reference>
<evidence type="ECO:0000256" key="4">
    <source>
        <dbReference type="SAM" id="MobiDB-lite"/>
    </source>
</evidence>
<dbReference type="InterPro" id="IPR000504">
    <property type="entry name" value="RRM_dom"/>
</dbReference>
<dbReference type="SMART" id="SM00360">
    <property type="entry name" value="RRM"/>
    <property type="match status" value="1"/>
</dbReference>
<evidence type="ECO:0000313" key="7">
    <source>
        <dbReference type="EMBL" id="KAB1206802.1"/>
    </source>
</evidence>
<feature type="compositionally biased region" description="Low complexity" evidence="4">
    <location>
        <begin position="1"/>
        <end position="13"/>
    </location>
</feature>
<name>A0A6A1UIN7_9ROSI</name>
<dbReference type="AlphaFoldDB" id="A0A6A1UIN7"/>
<comment type="caution">
    <text evidence="6">The sequence shown here is derived from an EMBL/GenBank/DDBJ whole genome shotgun (WGS) entry which is preliminary data.</text>
</comment>
<dbReference type="InterPro" id="IPR012677">
    <property type="entry name" value="Nucleotide-bd_a/b_plait_sf"/>
</dbReference>
<dbReference type="EMBL" id="RXIC02000025">
    <property type="protein sequence ID" value="KAB1206802.1"/>
    <property type="molecule type" value="Genomic_DNA"/>
</dbReference>
<dbReference type="GO" id="GO:0003723">
    <property type="term" value="F:RNA binding"/>
    <property type="evidence" value="ECO:0007669"/>
    <property type="project" value="UniProtKB-UniRule"/>
</dbReference>
<dbReference type="PROSITE" id="PS50102">
    <property type="entry name" value="RRM"/>
    <property type="match status" value="1"/>
</dbReference>
<sequence length="92" mass="9681">MAAAISAQEAPEAVTSQPAAGPEVATGVHANLSLYVGDLDPSVDESQLLDLFGQVGQVVSIRVCRDQTRRSSLGYAYVNYANAQDGSYYDAV</sequence>
<protein>
    <submittedName>
        <fullName evidence="6">Polyadenylate-binding protein 5</fullName>
    </submittedName>
</protein>
<keyword evidence="2 3" id="KW-0694">RNA-binding</keyword>
<accession>A0A6A1UIN7</accession>
<reference evidence="6 8" key="2">
    <citation type="journal article" date="2019" name="Plant Biotechnol. J.">
        <title>The red bayberry genome and genetic basis of sex determination.</title>
        <authorList>
            <person name="Jia H.M."/>
            <person name="Jia H.J."/>
            <person name="Cai Q.L."/>
            <person name="Wang Y."/>
            <person name="Zhao H.B."/>
            <person name="Yang W.F."/>
            <person name="Wang G.Y."/>
            <person name="Li Y.H."/>
            <person name="Zhan D.L."/>
            <person name="Shen Y.T."/>
            <person name="Niu Q.F."/>
            <person name="Chang L."/>
            <person name="Qiu J."/>
            <person name="Zhao L."/>
            <person name="Xie H.B."/>
            <person name="Fu W.Y."/>
            <person name="Jin J."/>
            <person name="Li X.W."/>
            <person name="Jiao Y."/>
            <person name="Zhou C.C."/>
            <person name="Tu T."/>
            <person name="Chai C.Y."/>
            <person name="Gao J.L."/>
            <person name="Fan L.J."/>
            <person name="van de Weg E."/>
            <person name="Wang J.Y."/>
            <person name="Gao Z.S."/>
        </authorList>
    </citation>
    <scope>NUCLEOTIDE SEQUENCE [LARGE SCALE GENOMIC DNA]</scope>
    <source>
        <tissue evidence="6">Leaves</tissue>
    </source>
</reference>
<dbReference type="Gene3D" id="3.30.70.330">
    <property type="match status" value="1"/>
</dbReference>
<keyword evidence="1" id="KW-0677">Repeat</keyword>
<organism evidence="6 8">
    <name type="scientific">Morella rubra</name>
    <name type="common">Chinese bayberry</name>
    <dbReference type="NCBI Taxonomy" id="262757"/>
    <lineage>
        <taxon>Eukaryota</taxon>
        <taxon>Viridiplantae</taxon>
        <taxon>Streptophyta</taxon>
        <taxon>Embryophyta</taxon>
        <taxon>Tracheophyta</taxon>
        <taxon>Spermatophyta</taxon>
        <taxon>Magnoliopsida</taxon>
        <taxon>eudicotyledons</taxon>
        <taxon>Gunneridae</taxon>
        <taxon>Pentapetalae</taxon>
        <taxon>rosids</taxon>
        <taxon>fabids</taxon>
        <taxon>Fagales</taxon>
        <taxon>Myricaceae</taxon>
        <taxon>Morella</taxon>
    </lineage>
</organism>
<keyword evidence="8" id="KW-1185">Reference proteome</keyword>
<evidence type="ECO:0000256" key="2">
    <source>
        <dbReference type="ARBA" id="ARBA00022884"/>
    </source>
</evidence>
<evidence type="ECO:0000256" key="1">
    <source>
        <dbReference type="ARBA" id="ARBA00022737"/>
    </source>
</evidence>
<evidence type="ECO:0000259" key="5">
    <source>
        <dbReference type="PROSITE" id="PS50102"/>
    </source>
</evidence>